<keyword evidence="4" id="KW-1185">Reference proteome</keyword>
<dbReference type="RefSeq" id="WP_216801582.1">
    <property type="nucleotide sequence ID" value="NZ_CP076723.1"/>
</dbReference>
<dbReference type="GO" id="GO:0008168">
    <property type="term" value="F:methyltransferase activity"/>
    <property type="evidence" value="ECO:0007669"/>
    <property type="project" value="UniProtKB-KW"/>
</dbReference>
<dbReference type="EC" id="2.1.1.-" evidence="3"/>
<dbReference type="PANTHER" id="PTHR12049">
    <property type="entry name" value="PROTEIN ARGININE METHYLTRANSFERASE NDUFAF7, MITOCHONDRIAL"/>
    <property type="match status" value="1"/>
</dbReference>
<evidence type="ECO:0000256" key="1">
    <source>
        <dbReference type="ARBA" id="ARBA00022603"/>
    </source>
</evidence>
<name>A0ABX8J944_9BACT</name>
<reference evidence="3 4" key="1">
    <citation type="submission" date="2021-06" db="EMBL/GenBank/DDBJ databases">
        <title>Gemonas diversity in paddy soil.</title>
        <authorList>
            <person name="Liu G."/>
        </authorList>
    </citation>
    <scope>NUCLEOTIDE SEQUENCE [LARGE SCALE GENOMIC DNA]</scope>
    <source>
        <strain evidence="3 4">RG10</strain>
    </source>
</reference>
<proteinExistence type="predicted"/>
<evidence type="ECO:0000256" key="2">
    <source>
        <dbReference type="ARBA" id="ARBA00022679"/>
    </source>
</evidence>
<dbReference type="Pfam" id="PF02636">
    <property type="entry name" value="Methyltransf_28"/>
    <property type="match status" value="1"/>
</dbReference>
<sequence>MAEAAATTKLAEILLKRIRSRGDITFASFMESALYEPDLGYYTSPGRKVGAEGDFYTSMNVHSAFGRLISREIGRFWQLLDSPESFTIAEAGAGGGQLAQDILDAIAEENPAFYAALTYRLIEKEPSLQEAQAARLARHAERLAWSSPKELAEGALKFTGCIISNELFDAMPVHLIEMTEQGLKEVFVSADANSFRERLLPPSTPELEAYLRSFDVRLMPGQRAEINLAAPAWIASAAATLERGFVLTIDYGYLSEELYTPQRRNGTLLCYHKHSTNEDPYQLVGEQDITTHINFSSLIEAGKERGLAAVWYGEQYRFLMGVGLLEELMQLVAQAKDEHESLKHRLAIKKLMMPEGGMGDTFKVLIQAKGVDNPQLLCMRKWGMGL</sequence>
<keyword evidence="1 3" id="KW-0489">Methyltransferase</keyword>
<dbReference type="InterPro" id="IPR003788">
    <property type="entry name" value="NDUFAF7"/>
</dbReference>
<dbReference type="EMBL" id="CP076723">
    <property type="protein sequence ID" value="QWV94865.1"/>
    <property type="molecule type" value="Genomic_DNA"/>
</dbReference>
<keyword evidence="2 3" id="KW-0808">Transferase</keyword>
<accession>A0ABX8J944</accession>
<evidence type="ECO:0000313" key="3">
    <source>
        <dbReference type="EMBL" id="QWV94865.1"/>
    </source>
</evidence>
<gene>
    <name evidence="3" type="ORF">KP004_06720</name>
</gene>
<protein>
    <submittedName>
        <fullName evidence="3">SAM-dependent methyltransferase</fullName>
        <ecNumber evidence="3">2.1.1.-</ecNumber>
    </submittedName>
</protein>
<organism evidence="3 4">
    <name type="scientific">Geomonas oryzisoli</name>
    <dbReference type="NCBI Taxonomy" id="2847992"/>
    <lineage>
        <taxon>Bacteria</taxon>
        <taxon>Pseudomonadati</taxon>
        <taxon>Thermodesulfobacteriota</taxon>
        <taxon>Desulfuromonadia</taxon>
        <taxon>Geobacterales</taxon>
        <taxon>Geobacteraceae</taxon>
        <taxon>Geomonas</taxon>
    </lineage>
</organism>
<dbReference type="PANTHER" id="PTHR12049:SF7">
    <property type="entry name" value="PROTEIN ARGININE METHYLTRANSFERASE NDUFAF7, MITOCHONDRIAL"/>
    <property type="match status" value="1"/>
</dbReference>
<dbReference type="GO" id="GO:0032259">
    <property type="term" value="P:methylation"/>
    <property type="evidence" value="ECO:0007669"/>
    <property type="project" value="UniProtKB-KW"/>
</dbReference>
<evidence type="ECO:0000313" key="4">
    <source>
        <dbReference type="Proteomes" id="UP000683557"/>
    </source>
</evidence>
<dbReference type="Proteomes" id="UP000683557">
    <property type="component" value="Chromosome"/>
</dbReference>